<evidence type="ECO:0000313" key="2">
    <source>
        <dbReference type="EMBL" id="JAD86963.1"/>
    </source>
</evidence>
<keyword evidence="1" id="KW-0472">Membrane</keyword>
<dbReference type="EMBL" id="GBRH01210932">
    <property type="protein sequence ID" value="JAD86963.1"/>
    <property type="molecule type" value="Transcribed_RNA"/>
</dbReference>
<name>A0A0A9DJV6_ARUDO</name>
<evidence type="ECO:0000256" key="1">
    <source>
        <dbReference type="SAM" id="Phobius"/>
    </source>
</evidence>
<protein>
    <submittedName>
        <fullName evidence="2">Uncharacterized protein</fullName>
    </submittedName>
</protein>
<keyword evidence="1" id="KW-1133">Transmembrane helix</keyword>
<reference evidence="2" key="1">
    <citation type="submission" date="2014-09" db="EMBL/GenBank/DDBJ databases">
        <authorList>
            <person name="Magalhaes I.L.F."/>
            <person name="Oliveira U."/>
            <person name="Santos F.R."/>
            <person name="Vidigal T.H.D.A."/>
            <person name="Brescovit A.D."/>
            <person name="Santos A.J."/>
        </authorList>
    </citation>
    <scope>NUCLEOTIDE SEQUENCE</scope>
    <source>
        <tissue evidence="2">Shoot tissue taken approximately 20 cm above the soil surface</tissue>
    </source>
</reference>
<dbReference type="AlphaFoldDB" id="A0A0A9DJV6"/>
<reference evidence="2" key="2">
    <citation type="journal article" date="2015" name="Data Brief">
        <title>Shoot transcriptome of the giant reed, Arundo donax.</title>
        <authorList>
            <person name="Barrero R.A."/>
            <person name="Guerrero F.D."/>
            <person name="Moolhuijzen P."/>
            <person name="Goolsby J.A."/>
            <person name="Tidwell J."/>
            <person name="Bellgard S.E."/>
            <person name="Bellgard M.I."/>
        </authorList>
    </citation>
    <scope>NUCLEOTIDE SEQUENCE</scope>
    <source>
        <tissue evidence="2">Shoot tissue taken approximately 20 cm above the soil surface</tissue>
    </source>
</reference>
<accession>A0A0A9DJV6</accession>
<feature type="transmembrane region" description="Helical" evidence="1">
    <location>
        <begin position="28"/>
        <end position="48"/>
    </location>
</feature>
<sequence>MPKSKASDYPVRRIFDRLFPMVFSRLGAYIYPISWFIWCLLPVLKSILPSTILRSN</sequence>
<proteinExistence type="predicted"/>
<organism evidence="2">
    <name type="scientific">Arundo donax</name>
    <name type="common">Giant reed</name>
    <name type="synonym">Donax arundinaceus</name>
    <dbReference type="NCBI Taxonomy" id="35708"/>
    <lineage>
        <taxon>Eukaryota</taxon>
        <taxon>Viridiplantae</taxon>
        <taxon>Streptophyta</taxon>
        <taxon>Embryophyta</taxon>
        <taxon>Tracheophyta</taxon>
        <taxon>Spermatophyta</taxon>
        <taxon>Magnoliopsida</taxon>
        <taxon>Liliopsida</taxon>
        <taxon>Poales</taxon>
        <taxon>Poaceae</taxon>
        <taxon>PACMAD clade</taxon>
        <taxon>Arundinoideae</taxon>
        <taxon>Arundineae</taxon>
        <taxon>Arundo</taxon>
    </lineage>
</organism>
<keyword evidence="1" id="KW-0812">Transmembrane</keyword>